<dbReference type="PROSITE" id="PS00675">
    <property type="entry name" value="SIGMA54_INTERACT_1"/>
    <property type="match status" value="1"/>
</dbReference>
<feature type="transmembrane region" description="Helical" evidence="7">
    <location>
        <begin position="333"/>
        <end position="356"/>
    </location>
</feature>
<evidence type="ECO:0000256" key="6">
    <source>
        <dbReference type="SAM" id="MobiDB-lite"/>
    </source>
</evidence>
<evidence type="ECO:0000256" key="4">
    <source>
        <dbReference type="ARBA" id="ARBA00023125"/>
    </source>
</evidence>
<dbReference type="PROSITE" id="PS50045">
    <property type="entry name" value="SIGMA54_INTERACT_4"/>
    <property type="match status" value="1"/>
</dbReference>
<dbReference type="RefSeq" id="WP_277863420.1">
    <property type="nucleotide sequence ID" value="NZ_JARRAG010000002.1"/>
</dbReference>
<feature type="transmembrane region" description="Helical" evidence="7">
    <location>
        <begin position="39"/>
        <end position="61"/>
    </location>
</feature>
<evidence type="ECO:0000256" key="2">
    <source>
        <dbReference type="ARBA" id="ARBA00022840"/>
    </source>
</evidence>
<feature type="transmembrane region" description="Helical" evidence="7">
    <location>
        <begin position="434"/>
        <end position="455"/>
    </location>
</feature>
<dbReference type="InterPro" id="IPR003593">
    <property type="entry name" value="AAA+_ATPase"/>
</dbReference>
<dbReference type="InterPro" id="IPR029016">
    <property type="entry name" value="GAF-like_dom_sf"/>
</dbReference>
<evidence type="ECO:0000256" key="3">
    <source>
        <dbReference type="ARBA" id="ARBA00023015"/>
    </source>
</evidence>
<dbReference type="InterPro" id="IPR009057">
    <property type="entry name" value="Homeodomain-like_sf"/>
</dbReference>
<dbReference type="InterPro" id="IPR002078">
    <property type="entry name" value="Sigma_54_int"/>
</dbReference>
<dbReference type="PROSITE" id="PS00688">
    <property type="entry name" value="SIGMA54_INTERACT_3"/>
    <property type="match status" value="1"/>
</dbReference>
<organism evidence="9 10">
    <name type="scientific">Paludisphaera mucosa</name>
    <dbReference type="NCBI Taxonomy" id="3030827"/>
    <lineage>
        <taxon>Bacteria</taxon>
        <taxon>Pseudomonadati</taxon>
        <taxon>Planctomycetota</taxon>
        <taxon>Planctomycetia</taxon>
        <taxon>Isosphaerales</taxon>
        <taxon>Isosphaeraceae</taxon>
        <taxon>Paludisphaera</taxon>
    </lineage>
</organism>
<keyword evidence="5" id="KW-0804">Transcription</keyword>
<comment type="caution">
    <text evidence="9">The sequence shown here is derived from an EMBL/GenBank/DDBJ whole genome shotgun (WGS) entry which is preliminary data.</text>
</comment>
<sequence>MPGIGSSWWRRRRRNVSGWAVGANKAPSWLGERWAGLRLFYLTCSVAVVLYSTMVLFQMVWMGTIGVRCMFGTEVEDNVSTNFRWIDSQGREDRPRRGDALLSINGTDLTRGDYAAYIAAIRGLSGRVGDSVNVRWMNGQTGRLHEASAEVRFMPQSSYIWSFIWFLQEMLIFAVGARVFWRRPNDDSARLFFMLCIVTVGAFMGGYHWTEIVGQPWLIYPFVLVALLVPTVNLHFYLVFPRPNPLLLVHRRWVLGVLYGVPGAFLAALWGSMYASRWLRLRDATTQSSTALELIRVLALSYVWVAVFFFGLCFLCLVFSYRRARHRGERNQVKWILLATVASSVLIGYLMVQTLIDPSNLGRDSAAWPMFTVSLLYTIAHAFSITRYKLLQVDEIVNRSMAYFAFSVTAGLIYSGLLLISGKLIGDRLTSLGTSWGAVVATVSVIVVLFVSELARGRFQRILDRRFFREKYKFDQAMQKMRLAVGSLVDRQTLGKRLLEGTAEVLRLEWGALYLAEPEDGRFELAASHGPAPDEAVLEADHPLVTRLRQASSVRQSHSIGSAAASDPATDSMIALGGEAACGVGGDGRLAGVLVLGPKRSGMPYEDEEMAFLGALSSVSAMALHSADIQETLETLNHELRGKVDKIAEQQRRILILQDQLRDRAERETAGQPGGAARGDVRKDSNGLVEAFERMKGSSPAARRMMNMARKVAASSSAVLIRGESGTGKELLAAAVHAASPRAARPFVKVHCAALSQGLLESELFGHVKGAFTGADRDRMGRFEQADGGTLFLDEIGDINLEVQTKLLRVLQETSFERVGSSQSLRVDVRIVAATHQDLEALIREGRFREDLYYRLNVICLTTPALRERREDVLELAMHFLDVYAARMGKVLTYIEPEAVEALMAHDWPGNIRELENTIERAVVLADGPSLTADDLPPEVRQPIRRRYRARASAAGVAPRAAAPTRGLAPPAAAPTIGRGATSGPAPVPAEGEDWGDEFSSYERQRLVEAMEEADGNKSVAARLLGMPRSTFFSKLKKHGLA</sequence>
<keyword evidence="4" id="KW-0238">DNA-binding</keyword>
<dbReference type="Gene3D" id="3.40.50.300">
    <property type="entry name" value="P-loop containing nucleotide triphosphate hydrolases"/>
    <property type="match status" value="1"/>
</dbReference>
<feature type="region of interest" description="Disordered" evidence="6">
    <location>
        <begin position="955"/>
        <end position="996"/>
    </location>
</feature>
<dbReference type="PROSITE" id="PS00676">
    <property type="entry name" value="SIGMA54_INTERACT_2"/>
    <property type="match status" value="1"/>
</dbReference>
<name>A0ABT6FHU2_9BACT</name>
<reference evidence="9 10" key="1">
    <citation type="submission" date="2023-03" db="EMBL/GenBank/DDBJ databases">
        <title>Paludisphaera mucosa sp. nov. a novel planctomycete from northern fen.</title>
        <authorList>
            <person name="Ivanova A."/>
        </authorList>
    </citation>
    <scope>NUCLEOTIDE SEQUENCE [LARGE SCALE GENOMIC DNA]</scope>
    <source>
        <strain evidence="9 10">Pla2</strain>
    </source>
</reference>
<evidence type="ECO:0000256" key="5">
    <source>
        <dbReference type="ARBA" id="ARBA00023163"/>
    </source>
</evidence>
<dbReference type="PRINTS" id="PR01590">
    <property type="entry name" value="HTHFIS"/>
</dbReference>
<dbReference type="Proteomes" id="UP001216907">
    <property type="component" value="Unassembled WGS sequence"/>
</dbReference>
<evidence type="ECO:0000259" key="8">
    <source>
        <dbReference type="PROSITE" id="PS50045"/>
    </source>
</evidence>
<proteinExistence type="predicted"/>
<keyword evidence="2" id="KW-0067">ATP-binding</keyword>
<keyword evidence="3" id="KW-0805">Transcription regulation</keyword>
<keyword evidence="7" id="KW-0812">Transmembrane</keyword>
<dbReference type="Gene3D" id="3.30.450.40">
    <property type="match status" value="1"/>
</dbReference>
<dbReference type="InterPro" id="IPR025944">
    <property type="entry name" value="Sigma_54_int_dom_CS"/>
</dbReference>
<keyword evidence="1" id="KW-0547">Nucleotide-binding</keyword>
<dbReference type="Gene3D" id="1.10.10.60">
    <property type="entry name" value="Homeodomain-like"/>
    <property type="match status" value="1"/>
</dbReference>
<dbReference type="EMBL" id="JARRAG010000002">
    <property type="protein sequence ID" value="MDG3007131.1"/>
    <property type="molecule type" value="Genomic_DNA"/>
</dbReference>
<dbReference type="Pfam" id="PF00158">
    <property type="entry name" value="Sigma54_activat"/>
    <property type="match status" value="1"/>
</dbReference>
<feature type="transmembrane region" description="Helical" evidence="7">
    <location>
        <begin position="368"/>
        <end position="390"/>
    </location>
</feature>
<dbReference type="SUPFAM" id="SSF52540">
    <property type="entry name" value="P-loop containing nucleoside triphosphate hydrolases"/>
    <property type="match status" value="1"/>
</dbReference>
<feature type="domain" description="Sigma-54 factor interaction" evidence="8">
    <location>
        <begin position="695"/>
        <end position="924"/>
    </location>
</feature>
<dbReference type="InterPro" id="IPR027417">
    <property type="entry name" value="P-loop_NTPase"/>
</dbReference>
<feature type="compositionally biased region" description="Low complexity" evidence="6">
    <location>
        <begin position="955"/>
        <end position="966"/>
    </location>
</feature>
<feature type="transmembrane region" description="Helical" evidence="7">
    <location>
        <begin position="294"/>
        <end position="321"/>
    </location>
</feature>
<protein>
    <submittedName>
        <fullName evidence="9">Sigma 54-interacting transcriptional regulator</fullName>
    </submittedName>
</protein>
<dbReference type="InterPro" id="IPR025662">
    <property type="entry name" value="Sigma_54_int_dom_ATP-bd_1"/>
</dbReference>
<gene>
    <name evidence="9" type="ORF">PZE19_25485</name>
</gene>
<evidence type="ECO:0000313" key="10">
    <source>
        <dbReference type="Proteomes" id="UP001216907"/>
    </source>
</evidence>
<feature type="transmembrane region" description="Helical" evidence="7">
    <location>
        <begin position="188"/>
        <end position="207"/>
    </location>
</feature>
<feature type="transmembrane region" description="Helical" evidence="7">
    <location>
        <begin position="402"/>
        <end position="422"/>
    </location>
</feature>
<dbReference type="InterPro" id="IPR025943">
    <property type="entry name" value="Sigma_54_int_dom_ATP-bd_2"/>
</dbReference>
<keyword evidence="7" id="KW-0472">Membrane</keyword>
<dbReference type="Pfam" id="PF02954">
    <property type="entry name" value="HTH_8"/>
    <property type="match status" value="1"/>
</dbReference>
<accession>A0ABT6FHU2</accession>
<dbReference type="InterPro" id="IPR002197">
    <property type="entry name" value="HTH_Fis"/>
</dbReference>
<evidence type="ECO:0000256" key="7">
    <source>
        <dbReference type="SAM" id="Phobius"/>
    </source>
</evidence>
<dbReference type="Gene3D" id="1.10.8.60">
    <property type="match status" value="1"/>
</dbReference>
<feature type="transmembrane region" description="Helical" evidence="7">
    <location>
        <begin position="219"/>
        <end position="240"/>
    </location>
</feature>
<dbReference type="InterPro" id="IPR058031">
    <property type="entry name" value="AAA_lid_NorR"/>
</dbReference>
<feature type="transmembrane region" description="Helical" evidence="7">
    <location>
        <begin position="252"/>
        <end position="274"/>
    </location>
</feature>
<evidence type="ECO:0000256" key="1">
    <source>
        <dbReference type="ARBA" id="ARBA00022741"/>
    </source>
</evidence>
<dbReference type="SMART" id="SM00382">
    <property type="entry name" value="AAA"/>
    <property type="match status" value="1"/>
</dbReference>
<feature type="transmembrane region" description="Helical" evidence="7">
    <location>
        <begin position="159"/>
        <end position="181"/>
    </location>
</feature>
<dbReference type="SUPFAM" id="SSF46689">
    <property type="entry name" value="Homeodomain-like"/>
    <property type="match status" value="1"/>
</dbReference>
<evidence type="ECO:0000313" key="9">
    <source>
        <dbReference type="EMBL" id="MDG3007131.1"/>
    </source>
</evidence>
<dbReference type="Pfam" id="PF25601">
    <property type="entry name" value="AAA_lid_14"/>
    <property type="match status" value="1"/>
</dbReference>
<dbReference type="SUPFAM" id="SSF55781">
    <property type="entry name" value="GAF domain-like"/>
    <property type="match status" value="1"/>
</dbReference>
<keyword evidence="7" id="KW-1133">Transmembrane helix</keyword>
<dbReference type="PANTHER" id="PTHR32071">
    <property type="entry name" value="TRANSCRIPTIONAL REGULATORY PROTEIN"/>
    <property type="match status" value="1"/>
</dbReference>
<keyword evidence="10" id="KW-1185">Reference proteome</keyword>
<dbReference type="CDD" id="cd00009">
    <property type="entry name" value="AAA"/>
    <property type="match status" value="1"/>
</dbReference>